<comment type="caution">
    <text evidence="2">The sequence shown here is derived from an EMBL/GenBank/DDBJ whole genome shotgun (WGS) entry which is preliminary data.</text>
</comment>
<evidence type="ECO:0000313" key="3">
    <source>
        <dbReference type="Proteomes" id="UP001155110"/>
    </source>
</evidence>
<gene>
    <name evidence="2" type="ORF">GGP99_001613</name>
</gene>
<dbReference type="EMBL" id="JANTZM010000007">
    <property type="protein sequence ID" value="MCS4157649.1"/>
    <property type="molecule type" value="Genomic_DNA"/>
</dbReference>
<dbReference type="AlphaFoldDB" id="A0AAW5P7E8"/>
<organism evidence="2 3">
    <name type="scientific">Salinibacter ruber</name>
    <dbReference type="NCBI Taxonomy" id="146919"/>
    <lineage>
        <taxon>Bacteria</taxon>
        <taxon>Pseudomonadati</taxon>
        <taxon>Rhodothermota</taxon>
        <taxon>Rhodothermia</taxon>
        <taxon>Rhodothermales</taxon>
        <taxon>Salinibacteraceae</taxon>
        <taxon>Salinibacter</taxon>
    </lineage>
</organism>
<sequence>MTDSQFDPDLGPAQGTTAPLTDGLRAKAERTFIEMVRAAFLGHETFPYSEDPSERRLGVRSALSNEDQASFPRIEVRIGPISEYEGSINNLNKWTKAVRRHVYADQAQVMFICTAEEAAEANALGDRVRRLIDLARKDLGRRGIFGMMKPKMQAPQPARQGTEQDDVYQAVVQSGFVILERQERRQDEENPQYGGVADTSEYSLRADSFECGEVKEEPSPAAPESFVVSEGRGSTAAEGLLTFSTDLCTYQVDGVTARVGRDARRPDVVRDPRNKDTLIVELPGAESGTPVRARYEDGNLRDYKNRPIQDFGPIEARWA</sequence>
<protein>
    <submittedName>
        <fullName evidence="2">Uncharacterized protein</fullName>
    </submittedName>
</protein>
<feature type="region of interest" description="Disordered" evidence="1">
    <location>
        <begin position="1"/>
        <end position="22"/>
    </location>
</feature>
<accession>A0AAW5P7E8</accession>
<evidence type="ECO:0000313" key="2">
    <source>
        <dbReference type="EMBL" id="MCS4157649.1"/>
    </source>
</evidence>
<reference evidence="2" key="1">
    <citation type="submission" date="2022-08" db="EMBL/GenBank/DDBJ databases">
        <title>Genomic Encyclopedia of Type Strains, Phase V (KMG-V): Genome sequencing to study the core and pangenomes of soil and plant-associated prokaryotes.</title>
        <authorList>
            <person name="Whitman W."/>
        </authorList>
    </citation>
    <scope>NUCLEOTIDE SEQUENCE</scope>
    <source>
        <strain evidence="2">SP3002</strain>
    </source>
</reference>
<evidence type="ECO:0000256" key="1">
    <source>
        <dbReference type="SAM" id="MobiDB-lite"/>
    </source>
</evidence>
<dbReference type="RefSeq" id="WP_259258148.1">
    <property type="nucleotide sequence ID" value="NZ_JANTZM010000007.1"/>
</dbReference>
<name>A0AAW5P7E8_9BACT</name>
<dbReference type="Proteomes" id="UP001155110">
    <property type="component" value="Unassembled WGS sequence"/>
</dbReference>
<proteinExistence type="predicted"/>